<dbReference type="GO" id="GO:0003677">
    <property type="term" value="F:DNA binding"/>
    <property type="evidence" value="ECO:0007669"/>
    <property type="project" value="UniProtKB-UniRule"/>
</dbReference>
<accession>A0A1G9N2B1</accession>
<name>A0A1G9N2B1_9ACTN</name>
<dbReference type="InterPro" id="IPR011990">
    <property type="entry name" value="TPR-like_helical_dom_sf"/>
</dbReference>
<dbReference type="Pfam" id="PF00486">
    <property type="entry name" value="Trans_reg_C"/>
    <property type="match status" value="1"/>
</dbReference>
<protein>
    <submittedName>
        <fullName evidence="5">Predicted ATPase</fullName>
    </submittedName>
</protein>
<dbReference type="GO" id="GO:0006355">
    <property type="term" value="P:regulation of DNA-templated transcription"/>
    <property type="evidence" value="ECO:0007669"/>
    <property type="project" value="InterPro"/>
</dbReference>
<evidence type="ECO:0000256" key="1">
    <source>
        <dbReference type="ARBA" id="ARBA00005820"/>
    </source>
</evidence>
<evidence type="ECO:0000256" key="3">
    <source>
        <dbReference type="PROSITE-ProRule" id="PRU01091"/>
    </source>
</evidence>
<dbReference type="PANTHER" id="PTHR47691:SF3">
    <property type="entry name" value="HTH-TYPE TRANSCRIPTIONAL REGULATOR RV0890C-RELATED"/>
    <property type="match status" value="1"/>
</dbReference>
<dbReference type="EMBL" id="FNDJ01000031">
    <property type="protein sequence ID" value="SDL80267.1"/>
    <property type="molecule type" value="Genomic_DNA"/>
</dbReference>
<dbReference type="STRING" id="633440.SAMN05421869_1318"/>
<dbReference type="RefSeq" id="WP_090945581.1">
    <property type="nucleotide sequence ID" value="NZ_FNDJ01000031.1"/>
</dbReference>
<dbReference type="Gene3D" id="3.40.50.300">
    <property type="entry name" value="P-loop containing nucleotide triphosphate hydrolases"/>
    <property type="match status" value="1"/>
</dbReference>
<dbReference type="InterPro" id="IPR005158">
    <property type="entry name" value="BTAD"/>
</dbReference>
<evidence type="ECO:0000313" key="5">
    <source>
        <dbReference type="EMBL" id="SDL80267.1"/>
    </source>
</evidence>
<dbReference type="Gene3D" id="1.10.10.10">
    <property type="entry name" value="Winged helix-like DNA-binding domain superfamily/Winged helix DNA-binding domain"/>
    <property type="match status" value="1"/>
</dbReference>
<feature type="DNA-binding region" description="OmpR/PhoB-type" evidence="3">
    <location>
        <begin position="1"/>
        <end position="96"/>
    </location>
</feature>
<dbReference type="InterPro" id="IPR036388">
    <property type="entry name" value="WH-like_DNA-bd_sf"/>
</dbReference>
<dbReference type="InterPro" id="IPR016032">
    <property type="entry name" value="Sig_transdc_resp-reg_C-effctor"/>
</dbReference>
<dbReference type="SUPFAM" id="SSF48452">
    <property type="entry name" value="TPR-like"/>
    <property type="match status" value="3"/>
</dbReference>
<evidence type="ECO:0000256" key="2">
    <source>
        <dbReference type="ARBA" id="ARBA00023125"/>
    </source>
</evidence>
<keyword evidence="2 3" id="KW-0238">DNA-binding</keyword>
<evidence type="ECO:0000259" key="4">
    <source>
        <dbReference type="PROSITE" id="PS51755"/>
    </source>
</evidence>
<dbReference type="Proteomes" id="UP000199202">
    <property type="component" value="Unassembled WGS sequence"/>
</dbReference>
<dbReference type="SMART" id="SM01043">
    <property type="entry name" value="BTAD"/>
    <property type="match status" value="1"/>
</dbReference>
<dbReference type="Gene3D" id="1.25.40.10">
    <property type="entry name" value="Tetratricopeptide repeat domain"/>
    <property type="match status" value="2"/>
</dbReference>
<dbReference type="GO" id="GO:0000160">
    <property type="term" value="P:phosphorelay signal transduction system"/>
    <property type="evidence" value="ECO:0007669"/>
    <property type="project" value="InterPro"/>
</dbReference>
<dbReference type="InterPro" id="IPR027417">
    <property type="entry name" value="P-loop_NTPase"/>
</dbReference>
<gene>
    <name evidence="5" type="ORF">SAMN05421869_1318</name>
</gene>
<organism evidence="5 6">
    <name type="scientific">Nonomuraea jiangxiensis</name>
    <dbReference type="NCBI Taxonomy" id="633440"/>
    <lineage>
        <taxon>Bacteria</taxon>
        <taxon>Bacillati</taxon>
        <taxon>Actinomycetota</taxon>
        <taxon>Actinomycetes</taxon>
        <taxon>Streptosporangiales</taxon>
        <taxon>Streptosporangiaceae</taxon>
        <taxon>Nonomuraea</taxon>
    </lineage>
</organism>
<comment type="similarity">
    <text evidence="1">Belongs to the AfsR/DnrI/RedD regulatory family.</text>
</comment>
<dbReference type="CDD" id="cd15831">
    <property type="entry name" value="BTAD"/>
    <property type="match status" value="1"/>
</dbReference>
<dbReference type="Pfam" id="PF13424">
    <property type="entry name" value="TPR_12"/>
    <property type="match status" value="1"/>
</dbReference>
<keyword evidence="6" id="KW-1185">Reference proteome</keyword>
<reference evidence="5 6" key="1">
    <citation type="submission" date="2016-10" db="EMBL/GenBank/DDBJ databases">
        <authorList>
            <person name="de Groot N.N."/>
        </authorList>
    </citation>
    <scope>NUCLEOTIDE SEQUENCE [LARGE SCALE GENOMIC DNA]</scope>
    <source>
        <strain evidence="5 6">CGMCC 4.6533</strain>
    </source>
</reference>
<dbReference type="SUPFAM" id="SSF52540">
    <property type="entry name" value="P-loop containing nucleoside triphosphate hydrolases"/>
    <property type="match status" value="1"/>
</dbReference>
<proteinExistence type="inferred from homology"/>
<dbReference type="AlphaFoldDB" id="A0A1G9N2B1"/>
<dbReference type="InterPro" id="IPR001867">
    <property type="entry name" value="OmpR/PhoB-type_DNA-bd"/>
</dbReference>
<evidence type="ECO:0000313" key="6">
    <source>
        <dbReference type="Proteomes" id="UP000199202"/>
    </source>
</evidence>
<dbReference type="SUPFAM" id="SSF46894">
    <property type="entry name" value="C-terminal effector domain of the bipartite response regulators"/>
    <property type="match status" value="1"/>
</dbReference>
<dbReference type="Pfam" id="PF03704">
    <property type="entry name" value="BTAD"/>
    <property type="match status" value="1"/>
</dbReference>
<dbReference type="OrthoDB" id="3194665at2"/>
<dbReference type="SMART" id="SM00862">
    <property type="entry name" value="Trans_reg_C"/>
    <property type="match status" value="1"/>
</dbReference>
<feature type="domain" description="OmpR/PhoB-type" evidence="4">
    <location>
        <begin position="1"/>
        <end position="96"/>
    </location>
</feature>
<sequence length="1021" mass="109211">MYFSVLGPLAARTAAGHEVEIPEAKVRDLLAALLVHAGRTVAADRLVDELWGDRLPGNPAGALQTKVSRLRSALARAEPGAGTLVEWRPPGYLLRIDPGDVDSGRFTDLTATAYRAADPRVRSDLLTEALALWKGEAFADLGDMEVLRTAAGRLAEQRLTALEALAETRLELGEHRTLLGELSELVARHPLRERLRAVQLRALYRAGRQSDALAAYTELRSRLAEELGVSPGPELAALHQAILTHDAALESGPRKGRRGDLATPLTALIGRKEAVPEIGDLLTTHRLVTLTGLGGVGKTRLAEEAARQAAGRYADGVRMVGLAGSTEVGEQLSAALGIREESPAGLADALRSRRLLLLLDNCEHVIDAAAEVVRRILAAAPGLSVLATSREPLGLAGEAVWSVPPLAQPDAERLFAVRAAAAAPGFVVTGHNAEAVATICRRLDRIPLALELAATRVRALGVHELAARLDDRFRLLAGGHRGVPPRHRTLRAVIDWSWDLLGDDERTLLRRLAIFTDGCTLEAAEAVCGGDQDVLDPLVRLVDRSVVTVADGLRYRLPESISAYALERLAEAGEAEVLQQRHYDYHTELAERAAARLHGPDQRHWLTRLDHESANLRTALEGAVRRKDGAGALRLVLASTWYWFLRGRLTEALRSLEEALRVSDDTHHALRSQAVLWQAGFALLAGKGGDGQVHAPEVTEAGAAGRARAEWFLGYASLKAGEDLVRSETLVDRALTGFRAAGDRWGIAVAQSTRAVQALLRGDLAALKWRAEEGHALLEELGDRWGQLQTTYPLAALAEITGDYARAAQLHEDGLHLAEDLGFWAEAADRISGLGRVALLAGDFPRAADLHRKAMALASEHGYAAGEIHAEIGLALGARREGDFDLAEQHLRRTLAWHREVDFSPGPALLLTELGFLAEQRGDASAALALHRQGLAVAGDGGDPRAVALAQEGLAGAYALAGQPVRAARLLGAAARGRSACGAPLPEAERGDVDRITARVLAALGEQKFAAEFSAGVGDGP</sequence>
<dbReference type="PRINTS" id="PR00364">
    <property type="entry name" value="DISEASERSIST"/>
</dbReference>
<dbReference type="PROSITE" id="PS51755">
    <property type="entry name" value="OMPR_PHOB"/>
    <property type="match status" value="1"/>
</dbReference>
<dbReference type="PANTHER" id="PTHR47691">
    <property type="entry name" value="REGULATOR-RELATED"/>
    <property type="match status" value="1"/>
</dbReference>